<dbReference type="Gene3D" id="1.50.10.10">
    <property type="match status" value="1"/>
</dbReference>
<reference evidence="3 4" key="1">
    <citation type="submission" date="2019-04" db="EMBL/GenBank/DDBJ databases">
        <authorList>
            <person name="Van Vliet M D."/>
        </authorList>
    </citation>
    <scope>NUCLEOTIDE SEQUENCE [LARGE SCALE GENOMIC DNA]</scope>
    <source>
        <strain evidence="3 4">F1</strain>
    </source>
</reference>
<dbReference type="Pfam" id="PF07470">
    <property type="entry name" value="Glyco_hydro_88"/>
    <property type="match status" value="1"/>
</dbReference>
<name>A0A6C2TY57_PONDE</name>
<keyword evidence="2" id="KW-0732">Signal</keyword>
<evidence type="ECO:0000313" key="4">
    <source>
        <dbReference type="Proteomes" id="UP000366872"/>
    </source>
</evidence>
<evidence type="ECO:0000313" key="3">
    <source>
        <dbReference type="EMBL" id="VGO12537.1"/>
    </source>
</evidence>
<organism evidence="3 4">
    <name type="scientific">Pontiella desulfatans</name>
    <dbReference type="NCBI Taxonomy" id="2750659"/>
    <lineage>
        <taxon>Bacteria</taxon>
        <taxon>Pseudomonadati</taxon>
        <taxon>Kiritimatiellota</taxon>
        <taxon>Kiritimatiellia</taxon>
        <taxon>Kiritimatiellales</taxon>
        <taxon>Pontiellaceae</taxon>
        <taxon>Pontiella</taxon>
    </lineage>
</organism>
<proteinExistence type="predicted"/>
<feature type="signal peptide" evidence="2">
    <location>
        <begin position="1"/>
        <end position="22"/>
    </location>
</feature>
<dbReference type="Proteomes" id="UP000366872">
    <property type="component" value="Unassembled WGS sequence"/>
</dbReference>
<dbReference type="InterPro" id="IPR012341">
    <property type="entry name" value="6hp_glycosidase-like_sf"/>
</dbReference>
<dbReference type="PROSITE" id="PS51257">
    <property type="entry name" value="PROKAR_LIPOPROTEIN"/>
    <property type="match status" value="1"/>
</dbReference>
<dbReference type="PANTHER" id="PTHR33886:SF8">
    <property type="entry name" value="UNSATURATED RHAMNOGALACTURONAN HYDROLASE (EUROFUNG)"/>
    <property type="match status" value="1"/>
</dbReference>
<dbReference type="RefSeq" id="WP_136078192.1">
    <property type="nucleotide sequence ID" value="NZ_CAAHFG010000001.1"/>
</dbReference>
<dbReference type="PANTHER" id="PTHR33886">
    <property type="entry name" value="UNSATURATED RHAMNOGALACTURONAN HYDROLASE (EUROFUNG)"/>
    <property type="match status" value="1"/>
</dbReference>
<dbReference type="AlphaFoldDB" id="A0A6C2TY57"/>
<dbReference type="InterPro" id="IPR052043">
    <property type="entry name" value="PolySaccharide_Degr_Enz"/>
</dbReference>
<dbReference type="GO" id="GO:0005975">
    <property type="term" value="P:carbohydrate metabolic process"/>
    <property type="evidence" value="ECO:0007669"/>
    <property type="project" value="InterPro"/>
</dbReference>
<keyword evidence="1 3" id="KW-0378">Hydrolase</keyword>
<evidence type="ECO:0000256" key="1">
    <source>
        <dbReference type="ARBA" id="ARBA00022801"/>
    </source>
</evidence>
<sequence length="368" mass="42479">MNHRIKGILFAALLITSCSAVSDIFEPREIVLRMEKAAQWQLDHPAKFDVLEWHWAPFYMGLSDLTETTGDRKWIDEVKKMGETHGWKFGRRPYHADDHAIGLAYIKLYQLDKKPEVIAGIQKEFDWILANPPKQMIKGADGKMRETYNRERWNWCDALYMAAPVWTGLGKVTGEPKYYDYMVQEWKQAHAWYFCDEHDLYFHDKRDIVKVSKGGERVFWARGDGWVFGALVEILQLLPEDHPERGYFLDIYNRMAVKLLSIQKENGTWAPNLLDPTDPPQDDTSGSVFYVYGFAWGINHGVLDRATYEPATRKGWAALCERQKEDGRLINSQPVGGYPKPFDPGTTTVFSMGTFISAGAEVWRMVRP</sequence>
<feature type="chain" id="PRO_5025410905" evidence="2">
    <location>
        <begin position="23"/>
        <end position="368"/>
    </location>
</feature>
<protein>
    <submittedName>
        <fullName evidence="3">Unsaturated rhamnogalacturonyl hydrolase YteR</fullName>
    </submittedName>
</protein>
<dbReference type="GO" id="GO:0016787">
    <property type="term" value="F:hydrolase activity"/>
    <property type="evidence" value="ECO:0007669"/>
    <property type="project" value="UniProtKB-KW"/>
</dbReference>
<dbReference type="SUPFAM" id="SSF48208">
    <property type="entry name" value="Six-hairpin glycosidases"/>
    <property type="match status" value="1"/>
</dbReference>
<dbReference type="InterPro" id="IPR010905">
    <property type="entry name" value="Glyco_hydro_88"/>
</dbReference>
<keyword evidence="4" id="KW-1185">Reference proteome</keyword>
<gene>
    <name evidence="3" type="primary">yteR_3</name>
    <name evidence="3" type="ORF">PDESU_01090</name>
</gene>
<evidence type="ECO:0000256" key="2">
    <source>
        <dbReference type="SAM" id="SignalP"/>
    </source>
</evidence>
<dbReference type="EMBL" id="CAAHFG010000001">
    <property type="protein sequence ID" value="VGO12537.1"/>
    <property type="molecule type" value="Genomic_DNA"/>
</dbReference>
<accession>A0A6C2TY57</accession>
<dbReference type="InterPro" id="IPR008928">
    <property type="entry name" value="6-hairpin_glycosidase_sf"/>
</dbReference>